<gene>
    <name evidence="1" type="ORF">ENL47_01340</name>
</gene>
<dbReference type="AlphaFoldDB" id="A0A7C5USD3"/>
<accession>A0A7C5USD3</accession>
<comment type="caution">
    <text evidence="1">The sequence shown here is derived from an EMBL/GenBank/DDBJ whole genome shotgun (WGS) entry which is preliminary data.</text>
</comment>
<sequence>MVKIPIRIEHTYSKSGKHHRIALTLIINLKNGVVFPSPQNLKKCKGIYTMGFAYCGEYSLSRDNIAVYLYITYGLRGRNKGYIHVLIENGVEVLRLKYINNKMRVVSGDVKYKDYALIALNNIYKVDEYAKH</sequence>
<evidence type="ECO:0000313" key="1">
    <source>
        <dbReference type="EMBL" id="HHR95489.1"/>
    </source>
</evidence>
<dbReference type="EMBL" id="DRUB01000029">
    <property type="protein sequence ID" value="HHR95489.1"/>
    <property type="molecule type" value="Genomic_DNA"/>
</dbReference>
<name>A0A7C5USD3_9CREN</name>
<reference evidence="1" key="1">
    <citation type="journal article" date="2020" name="mSystems">
        <title>Genome- and Community-Level Interaction Insights into Carbon Utilization and Element Cycling Functions of Hydrothermarchaeota in Hydrothermal Sediment.</title>
        <authorList>
            <person name="Zhou Z."/>
            <person name="Liu Y."/>
            <person name="Xu W."/>
            <person name="Pan J."/>
            <person name="Luo Z.H."/>
            <person name="Li M."/>
        </authorList>
    </citation>
    <scope>NUCLEOTIDE SEQUENCE [LARGE SCALE GENOMIC DNA]</scope>
    <source>
        <strain evidence="1">SpSt-1</strain>
    </source>
</reference>
<protein>
    <submittedName>
        <fullName evidence="1">Uncharacterized protein</fullName>
    </submittedName>
</protein>
<organism evidence="1">
    <name type="scientific">Ignisphaera aggregans</name>
    <dbReference type="NCBI Taxonomy" id="334771"/>
    <lineage>
        <taxon>Archaea</taxon>
        <taxon>Thermoproteota</taxon>
        <taxon>Thermoprotei</taxon>
        <taxon>Desulfurococcales</taxon>
        <taxon>Desulfurococcaceae</taxon>
        <taxon>Ignisphaera</taxon>
    </lineage>
</organism>
<proteinExistence type="predicted"/>